<name>A0A5N5V4P2_MYCPH</name>
<dbReference type="Proteomes" id="UP000325690">
    <property type="component" value="Unassembled WGS sequence"/>
</dbReference>
<dbReference type="AlphaFoldDB" id="A0A5N5V4P2"/>
<evidence type="ECO:0008006" key="5">
    <source>
        <dbReference type="Google" id="ProtNLM"/>
    </source>
</evidence>
<reference evidence="3 4" key="1">
    <citation type="submission" date="2012-10" db="EMBL/GenBank/DDBJ databases">
        <title>The draft sequence of the Mycobacterium pheli genome.</title>
        <authorList>
            <person name="Pettersson B.M.F."/>
            <person name="Das S."/>
            <person name="Dasgupta S."/>
            <person name="Bhattacharya A."/>
            <person name="Kirsebom L.A."/>
        </authorList>
    </citation>
    <scope>NUCLEOTIDE SEQUENCE [LARGE SCALE GENOMIC DNA]</scope>
    <source>
        <strain evidence="3 4">CCUG 21000</strain>
    </source>
</reference>
<evidence type="ECO:0000313" key="3">
    <source>
        <dbReference type="EMBL" id="KAB7756891.1"/>
    </source>
</evidence>
<feature type="signal peptide" evidence="2">
    <location>
        <begin position="1"/>
        <end position="16"/>
    </location>
</feature>
<sequence length="149" mass="15818">MKCISLTASVIVPALAALVVGCDAPEQAPSRKNSSSAPAWSENTRVATTPPAAQLTPADFLVEVIVTEQKCFGSAGCNYRYTIDPRYISDKPLPEKTTVIFTVTGGDQDQVGNFTIDAEGTARFDRETSISGAEHANLQATVTRVVVGR</sequence>
<comment type="caution">
    <text evidence="3">The sequence shown here is derived from an EMBL/GenBank/DDBJ whole genome shotgun (WGS) entry which is preliminary data.</text>
</comment>
<feature type="chain" id="PRO_5039240784" description="Lipoprotein" evidence="2">
    <location>
        <begin position="17"/>
        <end position="149"/>
    </location>
</feature>
<organism evidence="3 4">
    <name type="scientific">Mycolicibacterium phlei DSM 43239 = CCUG 21000</name>
    <dbReference type="NCBI Taxonomy" id="1226750"/>
    <lineage>
        <taxon>Bacteria</taxon>
        <taxon>Bacillati</taxon>
        <taxon>Actinomycetota</taxon>
        <taxon>Actinomycetes</taxon>
        <taxon>Mycobacteriales</taxon>
        <taxon>Mycobacteriaceae</taxon>
        <taxon>Mycolicibacterium</taxon>
    </lineage>
</organism>
<feature type="region of interest" description="Disordered" evidence="1">
    <location>
        <begin position="27"/>
        <end position="48"/>
    </location>
</feature>
<keyword evidence="4" id="KW-1185">Reference proteome</keyword>
<dbReference type="EMBL" id="ANBP01000011">
    <property type="protein sequence ID" value="KAB7756891.1"/>
    <property type="molecule type" value="Genomic_DNA"/>
</dbReference>
<keyword evidence="2" id="KW-0732">Signal</keyword>
<gene>
    <name evidence="3" type="ORF">MPHL21000_09790</name>
</gene>
<proteinExistence type="predicted"/>
<evidence type="ECO:0000256" key="2">
    <source>
        <dbReference type="SAM" id="SignalP"/>
    </source>
</evidence>
<dbReference type="PROSITE" id="PS51257">
    <property type="entry name" value="PROKAR_LIPOPROTEIN"/>
    <property type="match status" value="1"/>
</dbReference>
<accession>A0A5N5V4P2</accession>
<feature type="compositionally biased region" description="Polar residues" evidence="1">
    <location>
        <begin position="30"/>
        <end position="46"/>
    </location>
</feature>
<evidence type="ECO:0000256" key="1">
    <source>
        <dbReference type="SAM" id="MobiDB-lite"/>
    </source>
</evidence>
<evidence type="ECO:0000313" key="4">
    <source>
        <dbReference type="Proteomes" id="UP000325690"/>
    </source>
</evidence>
<protein>
    <recommendedName>
        <fullName evidence="5">Lipoprotein</fullName>
    </recommendedName>
</protein>